<dbReference type="PANTHER" id="PTHR12526:SF641">
    <property type="entry name" value="LIPOPOLYSACCHARIDE CORE BIOSYNTHESIS PROTEIN RFAG"/>
    <property type="match status" value="1"/>
</dbReference>
<keyword evidence="2" id="KW-0808">Transferase</keyword>
<evidence type="ECO:0000259" key="1">
    <source>
        <dbReference type="Pfam" id="PF00534"/>
    </source>
</evidence>
<dbReference type="Gene3D" id="3.40.50.2000">
    <property type="entry name" value="Glycogen Phosphorylase B"/>
    <property type="match status" value="2"/>
</dbReference>
<keyword evidence="3" id="KW-1185">Reference proteome</keyword>
<gene>
    <name evidence="2" type="ORF">SAMN02745165_00436</name>
</gene>
<dbReference type="OrthoDB" id="9767517at2"/>
<feature type="domain" description="Glycosyl transferase family 1" evidence="1">
    <location>
        <begin position="183"/>
        <end position="347"/>
    </location>
</feature>
<dbReference type="AlphaFoldDB" id="A0A1M6C7H8"/>
<name>A0A1M6C7H8_MALRU</name>
<dbReference type="Proteomes" id="UP000184171">
    <property type="component" value="Unassembled WGS sequence"/>
</dbReference>
<proteinExistence type="predicted"/>
<protein>
    <submittedName>
        <fullName evidence="2">UDP-glucose:(Heptosyl)LPS alpha-1,3-glucosyltransferase</fullName>
    </submittedName>
</protein>
<reference evidence="2 3" key="1">
    <citation type="submission" date="2016-11" db="EMBL/GenBank/DDBJ databases">
        <authorList>
            <person name="Jaros S."/>
            <person name="Januszkiewicz K."/>
            <person name="Wedrychowicz H."/>
        </authorList>
    </citation>
    <scope>NUCLEOTIDE SEQUENCE [LARGE SCALE GENOMIC DNA]</scope>
    <source>
        <strain evidence="2 3">DSM 5091</strain>
    </source>
</reference>
<dbReference type="SUPFAM" id="SSF53756">
    <property type="entry name" value="UDP-Glycosyltransferase/glycogen phosphorylase"/>
    <property type="match status" value="1"/>
</dbReference>
<dbReference type="Pfam" id="PF00534">
    <property type="entry name" value="Glycos_transf_1"/>
    <property type="match status" value="1"/>
</dbReference>
<accession>A0A1M6C7H8</accession>
<dbReference type="InterPro" id="IPR001296">
    <property type="entry name" value="Glyco_trans_1"/>
</dbReference>
<organism evidence="2 3">
    <name type="scientific">Malonomonas rubra DSM 5091</name>
    <dbReference type="NCBI Taxonomy" id="1122189"/>
    <lineage>
        <taxon>Bacteria</taxon>
        <taxon>Pseudomonadati</taxon>
        <taxon>Thermodesulfobacteriota</taxon>
        <taxon>Desulfuromonadia</taxon>
        <taxon>Desulfuromonadales</taxon>
        <taxon>Geopsychrobacteraceae</taxon>
        <taxon>Malonomonas</taxon>
    </lineage>
</organism>
<dbReference type="RefSeq" id="WP_072905096.1">
    <property type="nucleotide sequence ID" value="NZ_FQZT01000001.1"/>
</dbReference>
<dbReference type="PANTHER" id="PTHR12526">
    <property type="entry name" value="GLYCOSYLTRANSFERASE"/>
    <property type="match status" value="1"/>
</dbReference>
<dbReference type="CDD" id="cd03801">
    <property type="entry name" value="GT4_PimA-like"/>
    <property type="match status" value="1"/>
</dbReference>
<dbReference type="GO" id="GO:0016757">
    <property type="term" value="F:glycosyltransferase activity"/>
    <property type="evidence" value="ECO:0007669"/>
    <property type="project" value="InterPro"/>
</dbReference>
<evidence type="ECO:0000313" key="2">
    <source>
        <dbReference type="EMBL" id="SHI57000.1"/>
    </source>
</evidence>
<dbReference type="STRING" id="1122189.SAMN02745165_00436"/>
<dbReference type="EMBL" id="FQZT01000001">
    <property type="protein sequence ID" value="SHI57000.1"/>
    <property type="molecule type" value="Genomic_DNA"/>
</dbReference>
<evidence type="ECO:0000313" key="3">
    <source>
        <dbReference type="Proteomes" id="UP000184171"/>
    </source>
</evidence>
<sequence>MKLAFSLFKYFPYGGLQRDCVKIAEEAISRGHSVDIFALQAEGNVPSGINLHVLPQRASRNYKRYETFADQFQLIADEGGYDGLVGFNKMPGLDIYYAADPCFAAKAAERSFFYRWAGRTRSFLSSERKVFGPDSNTEILLISPREEDIFSQIYGTDASRMHQLPPGIQKDRQAGEDYPLLREQKRSQLGLQDKKMLLMVGSGFKTKGLDRSLRAVASLPERLREQVMLYVVGKDNVKPFQRQANSLGIEKQFVFMGGRDDVADLLFAADLLLHPAYRENTGTVLLEAVAATLPLLVSDVCGYSFHVKAAQCGEVLTEPFSQDEMNAKLRLMLEQPKRELWQENARRYIKFNDIFSMPQRAVDVIERVLS</sequence>